<accession>A0ABR6YQS2</accession>
<dbReference type="Gene3D" id="1.10.3210.10">
    <property type="entry name" value="Hypothetical protein af1432"/>
    <property type="match status" value="1"/>
</dbReference>
<dbReference type="Pfam" id="PF13487">
    <property type="entry name" value="HD_5"/>
    <property type="match status" value="1"/>
</dbReference>
<dbReference type="SUPFAM" id="SSF52172">
    <property type="entry name" value="CheY-like"/>
    <property type="match status" value="1"/>
</dbReference>
<dbReference type="CDD" id="cd00077">
    <property type="entry name" value="HDc"/>
    <property type="match status" value="1"/>
</dbReference>
<evidence type="ECO:0000256" key="1">
    <source>
        <dbReference type="PROSITE-ProRule" id="PRU00169"/>
    </source>
</evidence>
<sequence>MTAVPVSELPTILLVDDTKENLTVIGQILRPHYRVRVANSGSRALQIVHTDPRPDLILLDVMMPEMSGYEVLQILRSQDAVRHIPVIFVTALSADDDEEYGLSLGAVDYVTKPVKPALLLARVHAQLELKQARDRLAQQNVYLDAEVRRRMAENELIKDLSLFALATLAEKRDNETGNHLYRTQAYVELLIAYLKDTPRFRDELASSEYRRRIVKAAPLHDIGKVGIPDAILLKPGKLTPDELVIMKTHAQIGADAIDEAIARANAIQAEVIEAGGHHDHSSSVAFLETAREIAVGHHEKWDGTGYPQGLKAEQIPLSARLMALADVFDALISRRHYKEAFPLEDTIQIITDGSGKHFDPDIVSAFLVLKDEFILISRRYSDQVSPS</sequence>
<dbReference type="Gene3D" id="3.40.50.2300">
    <property type="match status" value="1"/>
</dbReference>
<keyword evidence="5" id="KW-1185">Reference proteome</keyword>
<dbReference type="SMART" id="SM00448">
    <property type="entry name" value="REC"/>
    <property type="match status" value="1"/>
</dbReference>
<reference evidence="4 5" key="1">
    <citation type="submission" date="2020-08" db="EMBL/GenBank/DDBJ databases">
        <title>Novel species isolated from subtropical streams in China.</title>
        <authorList>
            <person name="Lu H."/>
        </authorList>
    </citation>
    <scope>NUCLEOTIDE SEQUENCE [LARGE SCALE GENOMIC DNA]</scope>
    <source>
        <strain evidence="4 5">FT31W</strain>
    </source>
</reference>
<evidence type="ECO:0000313" key="4">
    <source>
        <dbReference type="EMBL" id="MBC3886236.1"/>
    </source>
</evidence>
<dbReference type="InterPro" id="IPR052020">
    <property type="entry name" value="Cyclic_di-GMP/3'3'-cGAMP_PDE"/>
</dbReference>
<dbReference type="InterPro" id="IPR001789">
    <property type="entry name" value="Sig_transdc_resp-reg_receiver"/>
</dbReference>
<organism evidence="4 5">
    <name type="scientific">Undibacterium griseum</name>
    <dbReference type="NCBI Taxonomy" id="2762295"/>
    <lineage>
        <taxon>Bacteria</taxon>
        <taxon>Pseudomonadati</taxon>
        <taxon>Pseudomonadota</taxon>
        <taxon>Betaproteobacteria</taxon>
        <taxon>Burkholderiales</taxon>
        <taxon>Oxalobacteraceae</taxon>
        <taxon>Undibacterium</taxon>
    </lineage>
</organism>
<feature type="domain" description="Response regulatory" evidence="2">
    <location>
        <begin position="11"/>
        <end position="127"/>
    </location>
</feature>
<evidence type="ECO:0000259" key="3">
    <source>
        <dbReference type="PROSITE" id="PS51832"/>
    </source>
</evidence>
<dbReference type="InterPro" id="IPR037522">
    <property type="entry name" value="HD_GYP_dom"/>
</dbReference>
<feature type="domain" description="HD-GYP" evidence="3">
    <location>
        <begin position="154"/>
        <end position="382"/>
    </location>
</feature>
<proteinExistence type="predicted"/>
<dbReference type="SUPFAM" id="SSF109604">
    <property type="entry name" value="HD-domain/PDEase-like"/>
    <property type="match status" value="1"/>
</dbReference>
<dbReference type="Pfam" id="PF00072">
    <property type="entry name" value="Response_reg"/>
    <property type="match status" value="1"/>
</dbReference>
<evidence type="ECO:0000313" key="5">
    <source>
        <dbReference type="Proteomes" id="UP000613113"/>
    </source>
</evidence>
<dbReference type="PROSITE" id="PS50110">
    <property type="entry name" value="RESPONSE_REGULATORY"/>
    <property type="match status" value="1"/>
</dbReference>
<dbReference type="PANTHER" id="PTHR45228:SF5">
    <property type="entry name" value="CYCLIC DI-GMP PHOSPHODIESTERASE VC_1348-RELATED"/>
    <property type="match status" value="1"/>
</dbReference>
<protein>
    <submittedName>
        <fullName evidence="4">Response regulator</fullName>
    </submittedName>
</protein>
<dbReference type="SMART" id="SM00471">
    <property type="entry name" value="HDc"/>
    <property type="match status" value="1"/>
</dbReference>
<keyword evidence="1" id="KW-0597">Phosphoprotein</keyword>
<dbReference type="InterPro" id="IPR003607">
    <property type="entry name" value="HD/PDEase_dom"/>
</dbReference>
<name>A0ABR6YQS2_9BURK</name>
<feature type="modified residue" description="4-aspartylphosphate" evidence="1">
    <location>
        <position position="60"/>
    </location>
</feature>
<dbReference type="InterPro" id="IPR011006">
    <property type="entry name" value="CheY-like_superfamily"/>
</dbReference>
<dbReference type="RefSeq" id="WP_186863800.1">
    <property type="nucleotide sequence ID" value="NZ_JACOGC010000006.1"/>
</dbReference>
<dbReference type="PANTHER" id="PTHR45228">
    <property type="entry name" value="CYCLIC DI-GMP PHOSPHODIESTERASE TM_0186-RELATED"/>
    <property type="match status" value="1"/>
</dbReference>
<dbReference type="PROSITE" id="PS51832">
    <property type="entry name" value="HD_GYP"/>
    <property type="match status" value="1"/>
</dbReference>
<evidence type="ECO:0000259" key="2">
    <source>
        <dbReference type="PROSITE" id="PS50110"/>
    </source>
</evidence>
<dbReference type="EMBL" id="JACOGC010000006">
    <property type="protein sequence ID" value="MBC3886236.1"/>
    <property type="molecule type" value="Genomic_DNA"/>
</dbReference>
<gene>
    <name evidence="4" type="ORF">H8K27_13935</name>
</gene>
<comment type="caution">
    <text evidence="4">The sequence shown here is derived from an EMBL/GenBank/DDBJ whole genome shotgun (WGS) entry which is preliminary data.</text>
</comment>
<dbReference type="Proteomes" id="UP000613113">
    <property type="component" value="Unassembled WGS sequence"/>
</dbReference>